<dbReference type="SUPFAM" id="SSF51126">
    <property type="entry name" value="Pectin lyase-like"/>
    <property type="match status" value="1"/>
</dbReference>
<evidence type="ECO:0000256" key="1">
    <source>
        <dbReference type="SAM" id="SignalP"/>
    </source>
</evidence>
<proteinExistence type="predicted"/>
<feature type="chain" id="PRO_5009528850" description="Secretion system C-terminal sorting domain-containing protein" evidence="1">
    <location>
        <begin position="19"/>
        <end position="519"/>
    </location>
</feature>
<dbReference type="InterPro" id="IPR026444">
    <property type="entry name" value="Secre_tail"/>
</dbReference>
<evidence type="ECO:0000313" key="2">
    <source>
        <dbReference type="EMBL" id="OGK07630.1"/>
    </source>
</evidence>
<name>A0A1F7FLT4_UNCRA</name>
<dbReference type="InterPro" id="IPR011050">
    <property type="entry name" value="Pectin_lyase_fold/virulence"/>
</dbReference>
<keyword evidence="1" id="KW-0732">Signal</keyword>
<gene>
    <name evidence="2" type="ORF">A2519_21950</name>
</gene>
<dbReference type="SMART" id="SM00710">
    <property type="entry name" value="PbH1"/>
    <property type="match status" value="5"/>
</dbReference>
<dbReference type="NCBIfam" id="TIGR04183">
    <property type="entry name" value="Por_Secre_tail"/>
    <property type="match status" value="1"/>
</dbReference>
<dbReference type="AlphaFoldDB" id="A0A1F7FLT4"/>
<dbReference type="InterPro" id="IPR006626">
    <property type="entry name" value="PbH1"/>
</dbReference>
<dbReference type="EMBL" id="MFYX01000001">
    <property type="protein sequence ID" value="OGK07630.1"/>
    <property type="molecule type" value="Genomic_DNA"/>
</dbReference>
<protein>
    <recommendedName>
        <fullName evidence="4">Secretion system C-terminal sorting domain-containing protein</fullName>
    </recommendedName>
</protein>
<dbReference type="Gene3D" id="2.160.20.10">
    <property type="entry name" value="Single-stranded right-handed beta-helix, Pectin lyase-like"/>
    <property type="match status" value="1"/>
</dbReference>
<reference evidence="2 3" key="1">
    <citation type="journal article" date="2016" name="Nat. Commun.">
        <title>Thousands of microbial genomes shed light on interconnected biogeochemical processes in an aquifer system.</title>
        <authorList>
            <person name="Anantharaman K."/>
            <person name="Brown C.T."/>
            <person name="Hug L.A."/>
            <person name="Sharon I."/>
            <person name="Castelle C.J."/>
            <person name="Probst A.J."/>
            <person name="Thomas B.C."/>
            <person name="Singh A."/>
            <person name="Wilkins M.J."/>
            <person name="Karaoz U."/>
            <person name="Brodie E.L."/>
            <person name="Williams K.H."/>
            <person name="Hubbard S.S."/>
            <person name="Banfield J.F."/>
        </authorList>
    </citation>
    <scope>NUCLEOTIDE SEQUENCE [LARGE SCALE GENOMIC DNA]</scope>
</reference>
<dbReference type="Proteomes" id="UP000179243">
    <property type="component" value="Unassembled WGS sequence"/>
</dbReference>
<evidence type="ECO:0008006" key="4">
    <source>
        <dbReference type="Google" id="ProtNLM"/>
    </source>
</evidence>
<organism evidence="2 3">
    <name type="scientific">Candidatus Raymondbacteria bacterium RIFOXYD12_FULL_49_13</name>
    <dbReference type="NCBI Taxonomy" id="1817890"/>
    <lineage>
        <taxon>Bacteria</taxon>
        <taxon>Raymondiibacteriota</taxon>
    </lineage>
</organism>
<comment type="caution">
    <text evidence="2">The sequence shown here is derived from an EMBL/GenBank/DDBJ whole genome shotgun (WGS) entry which is preliminary data.</text>
</comment>
<sequence length="519" mass="56781">MKAALGIALFSIFSLVFSQPSAPTAPELVIPTMPHMDTVSTMPTLRVAVSNMADSTVIFLRDGTYWMTTYLALDNNNIWIVGLSRDPTKVIIKGNGFYADSGGTDELARVSGASHVNIAYVTFRGVRTYGVNVKAESHVADLNIYNCHFINIGERHIKGTGINPPIYVQGGSVRYCYFRNDYLPMSSWNSGGDYIAAIDMMDLDNWIFADNVFTSINGLNGGGRGSLFLWNNSQNVTIERNIFYNSDRLLAIGNPSVASSQEAGSPNMTNCIIRNNFFMRTDETGTAIEISRVNNLKFINNTIADYPLGSRSYGENIMQINFPPNSGILIQNNFSIGNLPSGDAATTVTNNYRPASGTVSESWFVDYAHCDLHLTALAAGAFDGGTPTIDVLNDYDRVCRTVTPDYGADEYRNEFVPNDIVCWTDVEPSLDKQIDAVSALAVEPNPFNPETVIKIAPAALQTMNPELKIFDLSGRLAVDLTNQIKPETLWDASAMTSGVYVVFLKAGGKVFSARAVLMR</sequence>
<feature type="signal peptide" evidence="1">
    <location>
        <begin position="1"/>
        <end position="18"/>
    </location>
</feature>
<accession>A0A1F7FLT4</accession>
<dbReference type="InterPro" id="IPR012334">
    <property type="entry name" value="Pectin_lyas_fold"/>
</dbReference>
<evidence type="ECO:0000313" key="3">
    <source>
        <dbReference type="Proteomes" id="UP000179243"/>
    </source>
</evidence>